<keyword evidence="2" id="KW-1185">Reference proteome</keyword>
<dbReference type="Gene3D" id="3.30.1460.10">
    <property type="match status" value="1"/>
</dbReference>
<reference evidence="2" key="1">
    <citation type="submission" date="2017-04" db="EMBL/GenBank/DDBJ databases">
        <authorList>
            <person name="Varghese N."/>
            <person name="Submissions S."/>
        </authorList>
    </citation>
    <scope>NUCLEOTIDE SEQUENCE [LARGE SCALE GENOMIC DNA]</scope>
    <source>
        <strain evidence="2">Ballard 720</strain>
    </source>
</reference>
<evidence type="ECO:0000313" key="1">
    <source>
        <dbReference type="EMBL" id="SMF70756.1"/>
    </source>
</evidence>
<protein>
    <submittedName>
        <fullName evidence="1">Invasion protein B family protein</fullName>
    </submittedName>
</protein>
<dbReference type="Proteomes" id="UP000192911">
    <property type="component" value="Unassembled WGS sequence"/>
</dbReference>
<sequence>MYTTLHDTLRAALIEAGAPDDRLGDFDQHSTIALELGDAGTILLSHDNDRLWAWSQIGWLRAPDIERHAAAILARLQDPMPGCVTGQAVFGKRNDVYEIKLLLEGECARSPQKLYEALDAFFALLIALHETVSV</sequence>
<dbReference type="EMBL" id="FXAH01000016">
    <property type="protein sequence ID" value="SMF70756.1"/>
    <property type="molecule type" value="Genomic_DNA"/>
</dbReference>
<gene>
    <name evidence="1" type="ORF">SAMN06295900_116102</name>
</gene>
<proteinExistence type="predicted"/>
<dbReference type="GeneID" id="95552087"/>
<name>A0A1X7GJP7_TRICW</name>
<dbReference type="SUPFAM" id="SSF69635">
    <property type="entry name" value="Type III secretory system chaperone-like"/>
    <property type="match status" value="1"/>
</dbReference>
<dbReference type="RefSeq" id="WP_085229850.1">
    <property type="nucleotide sequence ID" value="NZ_BSQD01000014.1"/>
</dbReference>
<accession>A0A1X7GJP7</accession>
<dbReference type="InterPro" id="IPR003065">
    <property type="entry name" value="Invas_SpaK"/>
</dbReference>
<dbReference type="AlphaFoldDB" id="A0A1X7GJP7"/>
<dbReference type="CDD" id="cd17035">
    <property type="entry name" value="T3SC_IB_Spa15-like"/>
    <property type="match status" value="1"/>
</dbReference>
<dbReference type="Pfam" id="PF03519">
    <property type="entry name" value="Invas_SpaK"/>
    <property type="match status" value="1"/>
</dbReference>
<organism evidence="1 2">
    <name type="scientific">Trinickia caryophylli</name>
    <name type="common">Paraburkholderia caryophylli</name>
    <dbReference type="NCBI Taxonomy" id="28094"/>
    <lineage>
        <taxon>Bacteria</taxon>
        <taxon>Pseudomonadati</taxon>
        <taxon>Pseudomonadota</taxon>
        <taxon>Betaproteobacteria</taxon>
        <taxon>Burkholderiales</taxon>
        <taxon>Burkholderiaceae</taxon>
        <taxon>Trinickia</taxon>
    </lineage>
</organism>
<dbReference type="STRING" id="28094.SAMN06295900_116102"/>
<evidence type="ECO:0000313" key="2">
    <source>
        <dbReference type="Proteomes" id="UP000192911"/>
    </source>
</evidence>